<keyword evidence="1" id="KW-0479">Metal-binding</keyword>
<dbReference type="PANTHER" id="PTHR45953">
    <property type="entry name" value="IDURONATE 2-SULFATASE"/>
    <property type="match status" value="1"/>
</dbReference>
<dbReference type="InterPro" id="IPR017850">
    <property type="entry name" value="Alkaline_phosphatase_core_sf"/>
</dbReference>
<keyword evidence="5" id="KW-1185">Reference proteome</keyword>
<dbReference type="Gene3D" id="3.40.720.10">
    <property type="entry name" value="Alkaline Phosphatase, subunit A"/>
    <property type="match status" value="1"/>
</dbReference>
<dbReference type="InterPro" id="IPR000917">
    <property type="entry name" value="Sulfatase_N"/>
</dbReference>
<feature type="domain" description="Sulfatase N-terminal" evidence="3">
    <location>
        <begin position="37"/>
        <end position="378"/>
    </location>
</feature>
<dbReference type="Proteomes" id="UP001501207">
    <property type="component" value="Unassembled WGS sequence"/>
</dbReference>
<comment type="caution">
    <text evidence="4">The sequence shown here is derived from an EMBL/GenBank/DDBJ whole genome shotgun (WGS) entry which is preliminary data.</text>
</comment>
<accession>A0ABP8FMP6</accession>
<evidence type="ECO:0000259" key="3">
    <source>
        <dbReference type="Pfam" id="PF00884"/>
    </source>
</evidence>
<evidence type="ECO:0000256" key="2">
    <source>
        <dbReference type="ARBA" id="ARBA00022801"/>
    </source>
</evidence>
<dbReference type="PANTHER" id="PTHR45953:SF1">
    <property type="entry name" value="IDURONATE 2-SULFATASE"/>
    <property type="match status" value="1"/>
</dbReference>
<evidence type="ECO:0000313" key="4">
    <source>
        <dbReference type="EMBL" id="GAA4307375.1"/>
    </source>
</evidence>
<keyword evidence="2" id="KW-0378">Hydrolase</keyword>
<dbReference type="EMBL" id="BAABFN010000002">
    <property type="protein sequence ID" value="GAA4307375.1"/>
    <property type="molecule type" value="Genomic_DNA"/>
</dbReference>
<evidence type="ECO:0000256" key="1">
    <source>
        <dbReference type="ARBA" id="ARBA00022723"/>
    </source>
</evidence>
<dbReference type="Pfam" id="PF00884">
    <property type="entry name" value="Sulfatase"/>
    <property type="match status" value="1"/>
</dbReference>
<evidence type="ECO:0000313" key="5">
    <source>
        <dbReference type="Proteomes" id="UP001501207"/>
    </source>
</evidence>
<name>A0ABP8FMP6_9BACT</name>
<proteinExistence type="predicted"/>
<reference evidence="5" key="1">
    <citation type="journal article" date="2019" name="Int. J. Syst. Evol. Microbiol.">
        <title>The Global Catalogue of Microorganisms (GCM) 10K type strain sequencing project: providing services to taxonomists for standard genome sequencing and annotation.</title>
        <authorList>
            <consortium name="The Broad Institute Genomics Platform"/>
            <consortium name="The Broad Institute Genome Sequencing Center for Infectious Disease"/>
            <person name="Wu L."/>
            <person name="Ma J."/>
        </authorList>
    </citation>
    <scope>NUCLEOTIDE SEQUENCE [LARGE SCALE GENOMIC DNA]</scope>
    <source>
        <strain evidence="5">JCM 17664</strain>
    </source>
</reference>
<gene>
    <name evidence="4" type="ORF">GCM10023143_13870</name>
</gene>
<protein>
    <submittedName>
        <fullName evidence="4">Sulfatase-like hydrolase/transferase</fullName>
    </submittedName>
</protein>
<dbReference type="RefSeq" id="WP_344977577.1">
    <property type="nucleotide sequence ID" value="NZ_BAABFN010000002.1"/>
</dbReference>
<sequence length="537" mass="62088">MDPKNITRKEAIQRMGLLGLSPMLPKFVKSFPPQKKPNIIMVLCDQYRADACKREGFGLDTTPFLDSLARSGTWFNKSYCAFPACVPSRTAMLTGRFPSATRVKSNFNIQDAAYSEDMIDAVKAKGYKTGIVGKTGHSYLRYHPERFDYFKTYTHLGEPDTDDPQEKKFNAYLRSTHFYADFKPAPFPPEMEQSSRIVSDGIQWIDSIRAQDDPFFLYLSIPEPHNPYQITEPYYSLFPPEKLPPLPAGVESLRKKGKKFTMQRRLEEMGYPGFDQHIARIRSNYYGMMRLIDDQMKRLMDFLKQRNLYENTILLFVADHGDYTGEYGLIKKGAGVPDCLTRIPMLWHGPQIVKNRLPHDAHVSNVDIMPTICDIVGYPLPDGVIGRSLWPLLTGQEYPKAEFASIVVQQGFGGRDYTSISQLDPYAEGALAKGKHEFDELNSYSQSGVLRMLRKDEWKLVYNMQGNGRMYHLTEDPAEINDLYHDERYRDKKTELLQDMMAWELRTQDPLPLPRQRYIYRGDKRNYWTPYNDPDVL</sequence>
<organism evidence="4 5">
    <name type="scientific">Compostibacter hankyongensis</name>
    <dbReference type="NCBI Taxonomy" id="1007089"/>
    <lineage>
        <taxon>Bacteria</taxon>
        <taxon>Pseudomonadati</taxon>
        <taxon>Bacteroidota</taxon>
        <taxon>Chitinophagia</taxon>
        <taxon>Chitinophagales</taxon>
        <taxon>Chitinophagaceae</taxon>
        <taxon>Compostibacter</taxon>
    </lineage>
</organism>
<dbReference type="SUPFAM" id="SSF53649">
    <property type="entry name" value="Alkaline phosphatase-like"/>
    <property type="match status" value="1"/>
</dbReference>